<sequence>MSEIASPSDIKQDVDPPAIIARRIPKDAARPATLQATWRPINEFYTYETHGNFSKENECPKLIAWVKRCMEKESVSKVLPNPHKVYDFVGIWKKKYGVEFW</sequence>
<name>A0A443Q2K8_9MAGN</name>
<reference evidence="1 2" key="1">
    <citation type="journal article" date="2019" name="Nat. Plants">
        <title>Stout camphor tree genome fills gaps in understanding of flowering plant genome evolution.</title>
        <authorList>
            <person name="Chaw S.M."/>
            <person name="Liu Y.C."/>
            <person name="Wu Y.W."/>
            <person name="Wang H.Y."/>
            <person name="Lin C.I."/>
            <person name="Wu C.S."/>
            <person name="Ke H.M."/>
            <person name="Chang L.Y."/>
            <person name="Hsu C.Y."/>
            <person name="Yang H.T."/>
            <person name="Sudianto E."/>
            <person name="Hsu M.H."/>
            <person name="Wu K.P."/>
            <person name="Wang L.N."/>
            <person name="Leebens-Mack J.H."/>
            <person name="Tsai I.J."/>
        </authorList>
    </citation>
    <scope>NUCLEOTIDE SEQUENCE [LARGE SCALE GENOMIC DNA]</scope>
    <source>
        <strain evidence="2">cv. Chaw 1501</strain>
        <tissue evidence="1">Young leaves</tissue>
    </source>
</reference>
<dbReference type="Gene3D" id="1.20.1050.10">
    <property type="match status" value="1"/>
</dbReference>
<keyword evidence="2" id="KW-1185">Reference proteome</keyword>
<evidence type="ECO:0000313" key="1">
    <source>
        <dbReference type="EMBL" id="RWR97218.1"/>
    </source>
</evidence>
<dbReference type="InterPro" id="IPR036282">
    <property type="entry name" value="Glutathione-S-Trfase_C_sf"/>
</dbReference>
<dbReference type="EMBL" id="QPKB01000012">
    <property type="protein sequence ID" value="RWR97218.1"/>
    <property type="molecule type" value="Genomic_DNA"/>
</dbReference>
<proteinExistence type="predicted"/>
<organism evidence="1 2">
    <name type="scientific">Cinnamomum micranthum f. kanehirae</name>
    <dbReference type="NCBI Taxonomy" id="337451"/>
    <lineage>
        <taxon>Eukaryota</taxon>
        <taxon>Viridiplantae</taxon>
        <taxon>Streptophyta</taxon>
        <taxon>Embryophyta</taxon>
        <taxon>Tracheophyta</taxon>
        <taxon>Spermatophyta</taxon>
        <taxon>Magnoliopsida</taxon>
        <taxon>Magnoliidae</taxon>
        <taxon>Laurales</taxon>
        <taxon>Lauraceae</taxon>
        <taxon>Cinnamomum</taxon>
    </lineage>
</organism>
<accession>A0A443Q2K8</accession>
<evidence type="ECO:0000313" key="2">
    <source>
        <dbReference type="Proteomes" id="UP000283530"/>
    </source>
</evidence>
<dbReference type="SUPFAM" id="SSF47616">
    <property type="entry name" value="GST C-terminal domain-like"/>
    <property type="match status" value="1"/>
</dbReference>
<dbReference type="GO" id="GO:0016740">
    <property type="term" value="F:transferase activity"/>
    <property type="evidence" value="ECO:0007669"/>
    <property type="project" value="UniProtKB-KW"/>
</dbReference>
<dbReference type="STRING" id="337451.A0A443Q2K8"/>
<keyword evidence="1" id="KW-0808">Transferase</keyword>
<dbReference type="AlphaFoldDB" id="A0A443Q2K8"/>
<gene>
    <name evidence="1" type="ORF">CKAN_02663800</name>
</gene>
<dbReference type="OrthoDB" id="202840at2759"/>
<comment type="caution">
    <text evidence="1">The sequence shown here is derived from an EMBL/GenBank/DDBJ whole genome shotgun (WGS) entry which is preliminary data.</text>
</comment>
<protein>
    <submittedName>
        <fullName evidence="1">Putative glutathione S-transferase parA</fullName>
    </submittedName>
</protein>
<dbReference type="Proteomes" id="UP000283530">
    <property type="component" value="Unassembled WGS sequence"/>
</dbReference>